<evidence type="ECO:0000313" key="3">
    <source>
        <dbReference type="Proteomes" id="UP000003781"/>
    </source>
</evidence>
<keyword evidence="3" id="KW-1185">Reference proteome</keyword>
<comment type="caution">
    <text evidence="2">The sequence shown here is derived from an EMBL/GenBank/DDBJ whole genome shotgun (WGS) entry which is preliminary data.</text>
</comment>
<gene>
    <name evidence="2" type="ORF">CY0110_30975</name>
</gene>
<feature type="domain" description="WCX" evidence="1">
    <location>
        <begin position="303"/>
        <end position="389"/>
    </location>
</feature>
<dbReference type="eggNOG" id="COG2378">
    <property type="taxonomic scope" value="Bacteria"/>
</dbReference>
<dbReference type="AlphaFoldDB" id="A3IZE9"/>
<accession>A3IZE9</accession>
<sequence>MKKKSKSHPYAELKAFERLMLLIATLVEYPGVGYLKKENKEDKENHHDALEEVQWYLRQVAQSLNIKLPEEYPALPTIRKDLQTLKKYNILEQRMYRWGYYLGTGVMSYDELRIAVNALKSQAFRQGEPKIRKIYSKLEERLKGTEALNIQNLFYPIRQHLNRVINYTDPEEMIEKNKGSKTLFRHIDKIELAIIKGEKIEISRKVDPYKGDRVGFQQIWPLQLIFHDIAWYLLYERCNDNHLAIGRINRLADYCKVLEKKGRGVEAQRESLTKGYKLLDQGWGLKLGDAEEQQKELKGELELITAKVRFFHPVSQFIEEGELRHPTQKLTRSKSKLKNNKPEYIDYAVKLPPRSIDEFNLWVNRHGASAQVLEPENLVKQHRESALKLVARYQQNH</sequence>
<reference evidence="2 3" key="1">
    <citation type="submission" date="2007-03" db="EMBL/GenBank/DDBJ databases">
        <authorList>
            <person name="Stal L."/>
            <person name="Ferriera S."/>
            <person name="Johnson J."/>
            <person name="Kravitz S."/>
            <person name="Beeson K."/>
            <person name="Sutton G."/>
            <person name="Rogers Y.-H."/>
            <person name="Friedman R."/>
            <person name="Frazier M."/>
            <person name="Venter J.C."/>
        </authorList>
    </citation>
    <scope>NUCLEOTIDE SEQUENCE [LARGE SCALE GENOMIC DNA]</scope>
    <source>
        <strain evidence="2 3">CCY0110</strain>
    </source>
</reference>
<evidence type="ECO:0000259" key="1">
    <source>
        <dbReference type="Pfam" id="PF25583"/>
    </source>
</evidence>
<protein>
    <recommendedName>
        <fullName evidence="1">WCX domain-containing protein</fullName>
    </recommendedName>
</protein>
<proteinExistence type="predicted"/>
<evidence type="ECO:0000313" key="2">
    <source>
        <dbReference type="EMBL" id="EAZ88137.1"/>
    </source>
</evidence>
<dbReference type="OrthoDB" id="484613at2"/>
<dbReference type="RefSeq" id="WP_008278766.1">
    <property type="nucleotide sequence ID" value="NZ_AAXW01000103.1"/>
</dbReference>
<dbReference type="EMBL" id="AAXW01000103">
    <property type="protein sequence ID" value="EAZ88137.1"/>
    <property type="molecule type" value="Genomic_DNA"/>
</dbReference>
<dbReference type="Pfam" id="PF25583">
    <property type="entry name" value="WCX"/>
    <property type="match status" value="1"/>
</dbReference>
<dbReference type="Proteomes" id="UP000003781">
    <property type="component" value="Unassembled WGS sequence"/>
</dbReference>
<name>A3IZE9_9CHRO</name>
<dbReference type="InterPro" id="IPR057727">
    <property type="entry name" value="WCX_dom"/>
</dbReference>
<organism evidence="2 3">
    <name type="scientific">Crocosphaera chwakensis CCY0110</name>
    <dbReference type="NCBI Taxonomy" id="391612"/>
    <lineage>
        <taxon>Bacteria</taxon>
        <taxon>Bacillati</taxon>
        <taxon>Cyanobacteriota</taxon>
        <taxon>Cyanophyceae</taxon>
        <taxon>Oscillatoriophycideae</taxon>
        <taxon>Chroococcales</taxon>
        <taxon>Aphanothecaceae</taxon>
        <taxon>Crocosphaera</taxon>
        <taxon>Crocosphaera chwakensis</taxon>
    </lineage>
</organism>